<dbReference type="InterPro" id="IPR008146">
    <property type="entry name" value="Gln_synth_cat_dom"/>
</dbReference>
<dbReference type="Pfam" id="PF00120">
    <property type="entry name" value="Gln-synt_C"/>
    <property type="match status" value="1"/>
</dbReference>
<proteinExistence type="inferred from homology"/>
<dbReference type="PROSITE" id="PS51987">
    <property type="entry name" value="GS_CATALYTIC"/>
    <property type="match status" value="1"/>
</dbReference>
<evidence type="ECO:0000259" key="3">
    <source>
        <dbReference type="PROSITE" id="PS51987"/>
    </source>
</evidence>
<evidence type="ECO:0000313" key="4">
    <source>
        <dbReference type="EMBL" id="KAG7355556.1"/>
    </source>
</evidence>
<gene>
    <name evidence="4" type="ORF">IV203_000242</name>
</gene>
<protein>
    <submittedName>
        <fullName evidence="4">Glutamate-ammonia ligase</fullName>
    </submittedName>
</protein>
<dbReference type="EMBL" id="JAGRRH010000015">
    <property type="protein sequence ID" value="KAG7355556.1"/>
    <property type="molecule type" value="Genomic_DNA"/>
</dbReference>
<comment type="caution">
    <text evidence="4">The sequence shown here is derived from an EMBL/GenBank/DDBJ whole genome shotgun (WGS) entry which is preliminary data.</text>
</comment>
<dbReference type="GO" id="GO:0004356">
    <property type="term" value="F:glutamine synthetase activity"/>
    <property type="evidence" value="ECO:0007669"/>
    <property type="project" value="InterPro"/>
</dbReference>
<keyword evidence="5" id="KW-1185">Reference proteome</keyword>
<dbReference type="PANTHER" id="PTHR43785:SF2">
    <property type="entry name" value="TYPE-1 GLUTAMINE SYNTHETASE 1"/>
    <property type="match status" value="1"/>
</dbReference>
<dbReference type="PANTHER" id="PTHR43785">
    <property type="entry name" value="GAMMA-GLUTAMYLPUTRESCINE SYNTHETASE"/>
    <property type="match status" value="1"/>
</dbReference>
<evidence type="ECO:0000256" key="2">
    <source>
        <dbReference type="PROSITE-ProRule" id="PRU01331"/>
    </source>
</evidence>
<reference evidence="4" key="2">
    <citation type="submission" date="2021-04" db="EMBL/GenBank/DDBJ databases">
        <authorList>
            <person name="Podell S."/>
        </authorList>
    </citation>
    <scope>NUCLEOTIDE SEQUENCE</scope>
    <source>
        <strain evidence="4">Hildebrandi</strain>
    </source>
</reference>
<dbReference type="SMART" id="SM01230">
    <property type="entry name" value="Gln-synt_C"/>
    <property type="match status" value="1"/>
</dbReference>
<accession>A0A9K3PQH5</accession>
<dbReference type="AlphaFoldDB" id="A0A9K3PQH5"/>
<dbReference type="OrthoDB" id="77835at2759"/>
<evidence type="ECO:0000256" key="1">
    <source>
        <dbReference type="ARBA" id="ARBA00022598"/>
    </source>
</evidence>
<evidence type="ECO:0000313" key="5">
    <source>
        <dbReference type="Proteomes" id="UP000693970"/>
    </source>
</evidence>
<keyword evidence="1 4" id="KW-0436">Ligase</keyword>
<sequence length="464" mass="50971">MSRSIHPTFTRNGSTASSHSIESAYTKALLRSLQFQGVQFLRYVTLDPYNNIRARVVPISQVLKKKHISLHNQCSIAEICLGGLASYADVMVEGTGLTARNVLAVVADPETLRVLPYNTKSAVILGNLHDQYTDEVSPFCSRSRLAMLVQDAAEQHNVAFSVGVELEFCLVRNTDGKFVDNSVYANTTTLNEQEEFLSCLYEQCQQQDLAIELIHSESAGGQIEVVLEYSHNPVHCCDAIVLTKETIQAVAHRFGMKALFLPKFDMMKAGNGMHLHMSIRDAATGEPIFCEGNGLSEQGAAFVEGILQHLPAITGLTLPTVNSHRRIGKGCWTGTVVGWAVEDKETGIRVCSNLLTKEWDHVECKLVDNSANPYLAVGALLWSGLSGVIANYKLRPSLLTIPEDEAPPLPKTLGEALDVLEADSTLTETFLGEKVSQAYLAVRRHELDRSSRMTLEEEVRDALA</sequence>
<dbReference type="Proteomes" id="UP000693970">
    <property type="component" value="Unassembled WGS sequence"/>
</dbReference>
<name>A0A9K3PQH5_9STRA</name>
<feature type="domain" description="GS catalytic" evidence="3">
    <location>
        <begin position="141"/>
        <end position="464"/>
    </location>
</feature>
<reference evidence="4" key="1">
    <citation type="journal article" date="2021" name="Sci. Rep.">
        <title>Diploid genomic architecture of Nitzschia inconspicua, an elite biomass production diatom.</title>
        <authorList>
            <person name="Oliver A."/>
            <person name="Podell S."/>
            <person name="Pinowska A."/>
            <person name="Traller J.C."/>
            <person name="Smith S.R."/>
            <person name="McClure R."/>
            <person name="Beliaev A."/>
            <person name="Bohutskyi P."/>
            <person name="Hill E.A."/>
            <person name="Rabines A."/>
            <person name="Zheng H."/>
            <person name="Allen L.Z."/>
            <person name="Kuo A."/>
            <person name="Grigoriev I.V."/>
            <person name="Allen A.E."/>
            <person name="Hazlebeck D."/>
            <person name="Allen E.E."/>
        </authorList>
    </citation>
    <scope>NUCLEOTIDE SEQUENCE</scope>
    <source>
        <strain evidence="4">Hildebrandi</strain>
    </source>
</reference>
<comment type="similarity">
    <text evidence="2">Belongs to the glutamine synthetase family.</text>
</comment>
<organism evidence="4 5">
    <name type="scientific">Nitzschia inconspicua</name>
    <dbReference type="NCBI Taxonomy" id="303405"/>
    <lineage>
        <taxon>Eukaryota</taxon>
        <taxon>Sar</taxon>
        <taxon>Stramenopiles</taxon>
        <taxon>Ochrophyta</taxon>
        <taxon>Bacillariophyta</taxon>
        <taxon>Bacillariophyceae</taxon>
        <taxon>Bacillariophycidae</taxon>
        <taxon>Bacillariales</taxon>
        <taxon>Bacillariaceae</taxon>
        <taxon>Nitzschia</taxon>
    </lineage>
</organism>